<dbReference type="Proteomes" id="UP001575652">
    <property type="component" value="Unassembled WGS sequence"/>
</dbReference>
<dbReference type="PIRSF" id="PIRSF010361">
    <property type="entry name" value="UCP010361"/>
    <property type="match status" value="1"/>
</dbReference>
<feature type="transmembrane region" description="Helical" evidence="1">
    <location>
        <begin position="222"/>
        <end position="242"/>
    </location>
</feature>
<evidence type="ECO:0000313" key="3">
    <source>
        <dbReference type="Proteomes" id="UP001575652"/>
    </source>
</evidence>
<feature type="transmembrane region" description="Helical" evidence="1">
    <location>
        <begin position="121"/>
        <end position="138"/>
    </location>
</feature>
<name>A0ABV4UHX6_9MICC</name>
<proteinExistence type="predicted"/>
<organism evidence="2 3">
    <name type="scientific">Arthrobacter halodurans</name>
    <dbReference type="NCBI Taxonomy" id="516699"/>
    <lineage>
        <taxon>Bacteria</taxon>
        <taxon>Bacillati</taxon>
        <taxon>Actinomycetota</taxon>
        <taxon>Actinomycetes</taxon>
        <taxon>Micrococcales</taxon>
        <taxon>Micrococcaceae</taxon>
        <taxon>Arthrobacter</taxon>
    </lineage>
</organism>
<accession>A0ABV4UHX6</accession>
<keyword evidence="1" id="KW-0812">Transmembrane</keyword>
<protein>
    <submittedName>
        <fullName evidence="2">Glycosyltransferase family 87 protein</fullName>
    </submittedName>
</protein>
<dbReference type="RefSeq" id="WP_373970228.1">
    <property type="nucleotide sequence ID" value="NZ_JBHDLJ010000001.1"/>
</dbReference>
<feature type="transmembrane region" description="Helical" evidence="1">
    <location>
        <begin position="276"/>
        <end position="296"/>
    </location>
</feature>
<feature type="transmembrane region" description="Helical" evidence="1">
    <location>
        <begin position="89"/>
        <end position="109"/>
    </location>
</feature>
<feature type="transmembrane region" description="Helical" evidence="1">
    <location>
        <begin position="17"/>
        <end position="35"/>
    </location>
</feature>
<reference evidence="2 3" key="1">
    <citation type="submission" date="2024-09" db="EMBL/GenBank/DDBJ databases">
        <authorList>
            <person name="Salinas-Garcia M.A."/>
            <person name="Prieme A."/>
        </authorList>
    </citation>
    <scope>NUCLEOTIDE SEQUENCE [LARGE SCALE GENOMIC DNA]</scope>
    <source>
        <strain evidence="2 3">DSM 21081</strain>
    </source>
</reference>
<dbReference type="EMBL" id="JBHDLJ010000001">
    <property type="protein sequence ID" value="MFB0833059.1"/>
    <property type="molecule type" value="Genomic_DNA"/>
</dbReference>
<keyword evidence="3" id="KW-1185">Reference proteome</keyword>
<dbReference type="InterPro" id="IPR016570">
    <property type="entry name" value="UCP010361"/>
</dbReference>
<feature type="transmembrane region" description="Helical" evidence="1">
    <location>
        <begin position="380"/>
        <end position="398"/>
    </location>
</feature>
<evidence type="ECO:0000313" key="2">
    <source>
        <dbReference type="EMBL" id="MFB0833059.1"/>
    </source>
</evidence>
<sequence>MTGPLNTLLHARRANRTVVVLLLLATAAGAGLAVLSKQWCRLNGWEGADQHIHMCYSDFAQLFGTRGLADKLFPFYTGLPAEQAMEYPALLAVIAGVAAMMVPGIGFSAERQLAYFDLNSAGAFLCWAVIVVAVAYAARNRSRDALMVALAPGIILTSTLNWDLWAVMLATLGMLAFSRNKVVLAGLLLGLGTAAKLYPLFLFGAILVLCWRTGRMVHFWKALAAAVAAWLAVNVPFMLTAFDEWSRFYTFSSEREISFSSVWLAFTWTGLDGKGFSLVSNGLFALACLGIAYLALSAERRPRMAQLAFLIVAAFLLLNKVYSPQFVMWLIPLFVLARPHRVEFAVWQAIEVFHWAAVWLMSAKIVSGGAFGAGSPLIEILYGTGIAAHMAAVVYLGVKIIGDIRRPSGDLVRSDGSDDPLAGPLEDLPDKFVLGARGRRSAGT</sequence>
<keyword evidence="1" id="KW-0472">Membrane</keyword>
<evidence type="ECO:0000256" key="1">
    <source>
        <dbReference type="SAM" id="Phobius"/>
    </source>
</evidence>
<feature type="transmembrane region" description="Helical" evidence="1">
    <location>
        <begin position="182"/>
        <end position="210"/>
    </location>
</feature>
<gene>
    <name evidence="2" type="ORF">ACETWP_00500</name>
</gene>
<feature type="transmembrane region" description="Helical" evidence="1">
    <location>
        <begin position="145"/>
        <end position="162"/>
    </location>
</feature>
<feature type="transmembrane region" description="Helical" evidence="1">
    <location>
        <begin position="308"/>
        <end position="332"/>
    </location>
</feature>
<keyword evidence="1" id="KW-1133">Transmembrane helix</keyword>
<comment type="caution">
    <text evidence="2">The sequence shown here is derived from an EMBL/GenBank/DDBJ whole genome shotgun (WGS) entry which is preliminary data.</text>
</comment>